<evidence type="ECO:0000313" key="1">
    <source>
        <dbReference type="EMBL" id="TWT41448.1"/>
    </source>
</evidence>
<name>A0A5C5VS63_9PLAN</name>
<comment type="caution">
    <text evidence="1">The sequence shown here is derived from an EMBL/GenBank/DDBJ whole genome shotgun (WGS) entry which is preliminary data.</text>
</comment>
<sequence>MTEERVPFETKFANEPLSFVDYWAYEKLEKDHGLLNDLCDRWWEEAQKVTYLGDLCGYSWADTPTLRNIAEIVIKFSLKSFPQVNCQPLFAFWFACTQWEADKESRGIFLEFASIEYGRSVAALATLRFAAGVKRGVTNSNSRPRPFAKKTVDEQLAALWATNHEARNWTAKRIARELECDDSSVKKSKAWKRMRKTVRFEKEEARERFSGELWDSQD</sequence>
<gene>
    <name evidence="1" type="ORF">KOR42_48010</name>
</gene>
<proteinExistence type="predicted"/>
<dbReference type="EMBL" id="SIHI01000045">
    <property type="protein sequence ID" value="TWT41448.1"/>
    <property type="molecule type" value="Genomic_DNA"/>
</dbReference>
<organism evidence="1 2">
    <name type="scientific">Thalassoglobus neptunius</name>
    <dbReference type="NCBI Taxonomy" id="1938619"/>
    <lineage>
        <taxon>Bacteria</taxon>
        <taxon>Pseudomonadati</taxon>
        <taxon>Planctomycetota</taxon>
        <taxon>Planctomycetia</taxon>
        <taxon>Planctomycetales</taxon>
        <taxon>Planctomycetaceae</taxon>
        <taxon>Thalassoglobus</taxon>
    </lineage>
</organism>
<protein>
    <submittedName>
        <fullName evidence="1">Uncharacterized protein</fullName>
    </submittedName>
</protein>
<evidence type="ECO:0000313" key="2">
    <source>
        <dbReference type="Proteomes" id="UP000317243"/>
    </source>
</evidence>
<reference evidence="1 2" key="1">
    <citation type="submission" date="2019-02" db="EMBL/GenBank/DDBJ databases">
        <title>Deep-cultivation of Planctomycetes and their phenomic and genomic characterization uncovers novel biology.</title>
        <authorList>
            <person name="Wiegand S."/>
            <person name="Jogler M."/>
            <person name="Boedeker C."/>
            <person name="Pinto D."/>
            <person name="Vollmers J."/>
            <person name="Rivas-Marin E."/>
            <person name="Kohn T."/>
            <person name="Peeters S.H."/>
            <person name="Heuer A."/>
            <person name="Rast P."/>
            <person name="Oberbeckmann S."/>
            <person name="Bunk B."/>
            <person name="Jeske O."/>
            <person name="Meyerdierks A."/>
            <person name="Storesund J.E."/>
            <person name="Kallscheuer N."/>
            <person name="Luecker S."/>
            <person name="Lage O.M."/>
            <person name="Pohl T."/>
            <person name="Merkel B.J."/>
            <person name="Hornburger P."/>
            <person name="Mueller R.-W."/>
            <person name="Bruemmer F."/>
            <person name="Labrenz M."/>
            <person name="Spormann A.M."/>
            <person name="Op Den Camp H."/>
            <person name="Overmann J."/>
            <person name="Amann R."/>
            <person name="Jetten M.S.M."/>
            <person name="Mascher T."/>
            <person name="Medema M.H."/>
            <person name="Devos D.P."/>
            <person name="Kaster A.-K."/>
            <person name="Ovreas L."/>
            <person name="Rohde M."/>
            <person name="Galperin M.Y."/>
            <person name="Jogler C."/>
        </authorList>
    </citation>
    <scope>NUCLEOTIDE SEQUENCE [LARGE SCALE GENOMIC DNA]</scope>
    <source>
        <strain evidence="1 2">KOR42</strain>
    </source>
</reference>
<dbReference type="Proteomes" id="UP000317243">
    <property type="component" value="Unassembled WGS sequence"/>
</dbReference>
<keyword evidence="2" id="KW-1185">Reference proteome</keyword>
<dbReference type="AlphaFoldDB" id="A0A5C5VS63"/>
<accession>A0A5C5VS63</accession>